<dbReference type="InterPro" id="IPR002744">
    <property type="entry name" value="MIP18-like"/>
</dbReference>
<dbReference type="Pfam" id="PF01883">
    <property type="entry name" value="FeS_assembly_P"/>
    <property type="match status" value="1"/>
</dbReference>
<dbReference type="AlphaFoldDB" id="A0A2W4QVT3"/>
<dbReference type="PANTHER" id="PTHR42831">
    <property type="entry name" value="FE-S PROTEIN MATURATION AUXILIARY FACTOR YITW"/>
    <property type="match status" value="1"/>
</dbReference>
<organism evidence="2 3">
    <name type="scientific">Candidatus Methylumidiphilus alinenensis</name>
    <dbReference type="NCBI Taxonomy" id="2202197"/>
    <lineage>
        <taxon>Bacteria</taxon>
        <taxon>Pseudomonadati</taxon>
        <taxon>Pseudomonadota</taxon>
        <taxon>Gammaproteobacteria</taxon>
        <taxon>Methylococcales</taxon>
        <taxon>Candidatus Methylumidiphilus</taxon>
    </lineage>
</organism>
<reference evidence="2 3" key="1">
    <citation type="journal article" date="2018" name="Aquat. Microb. Ecol.">
        <title>Gammaproteobacterial methanotrophs dominate.</title>
        <authorList>
            <person name="Rissanen A.J."/>
            <person name="Saarenheimo J."/>
            <person name="Tiirola M."/>
            <person name="Peura S."/>
            <person name="Aalto S.L."/>
            <person name="Karvinen A."/>
            <person name="Nykanen H."/>
        </authorList>
    </citation>
    <scope>NUCLEOTIDE SEQUENCE [LARGE SCALE GENOMIC DNA]</scope>
    <source>
        <strain evidence="2">AMbin10</strain>
    </source>
</reference>
<accession>A0A2W4QVT3</accession>
<protein>
    <submittedName>
        <fullName evidence="2">Putative Fe-S cluster assembly protein SufT</fullName>
    </submittedName>
</protein>
<dbReference type="InterPro" id="IPR017776">
    <property type="entry name" value="FeS_assembly_SufT_put"/>
</dbReference>
<name>A0A2W4QVT3_9GAMM</name>
<dbReference type="InterPro" id="IPR034904">
    <property type="entry name" value="FSCA_dom_sf"/>
</dbReference>
<dbReference type="PANTHER" id="PTHR42831:SF1">
    <property type="entry name" value="FE-S PROTEIN MATURATION AUXILIARY FACTOR YITW"/>
    <property type="match status" value="1"/>
</dbReference>
<gene>
    <name evidence="2" type="primary">sufT</name>
    <name evidence="2" type="ORF">DM484_18780</name>
</gene>
<feature type="domain" description="MIP18 family-like" evidence="1">
    <location>
        <begin position="85"/>
        <end position="159"/>
    </location>
</feature>
<evidence type="ECO:0000313" key="3">
    <source>
        <dbReference type="Proteomes" id="UP000249396"/>
    </source>
</evidence>
<comment type="caution">
    <text evidence="2">The sequence shown here is derived from an EMBL/GenBank/DDBJ whole genome shotgun (WGS) entry which is preliminary data.</text>
</comment>
<evidence type="ECO:0000259" key="1">
    <source>
        <dbReference type="Pfam" id="PF01883"/>
    </source>
</evidence>
<dbReference type="EMBL" id="QJPH01000384">
    <property type="protein sequence ID" value="PZN75453.1"/>
    <property type="molecule type" value="Genomic_DNA"/>
</dbReference>
<dbReference type="Proteomes" id="UP000249396">
    <property type="component" value="Unassembled WGS sequence"/>
</dbReference>
<dbReference type="SUPFAM" id="SSF117916">
    <property type="entry name" value="Fe-S cluster assembly (FSCA) domain-like"/>
    <property type="match status" value="1"/>
</dbReference>
<evidence type="ECO:0000313" key="2">
    <source>
        <dbReference type="EMBL" id="PZN75453.1"/>
    </source>
</evidence>
<proteinExistence type="predicted"/>
<sequence>MYGRESIVLQRDVSVVQIPDGTQSNLPKGHIVTLFQSLGGNYTVTTEYGHMVRIDGEDADALGKEPPFLSHLETGEEAEAVEKNAWEVMKTVFDPEIPVNIVDLGLVYLCRVTPLPEGGNAVNIIMTLTAPGCGMGPVLQHDVEAGVKGLPGVARVNVEVVFDPPWSRDMMSEVAKLELGMF</sequence>
<dbReference type="InterPro" id="IPR052339">
    <property type="entry name" value="Fe-S_Maturation_MIP18"/>
</dbReference>
<dbReference type="NCBIfam" id="TIGR03406">
    <property type="entry name" value="FeS_long_SufT"/>
    <property type="match status" value="1"/>
</dbReference>
<dbReference type="Gene3D" id="3.30.300.130">
    <property type="entry name" value="Fe-S cluster assembly (FSCA)"/>
    <property type="match status" value="1"/>
</dbReference>